<organism evidence="1 2">
    <name type="scientific">Trichinella papuae</name>
    <dbReference type="NCBI Taxonomy" id="268474"/>
    <lineage>
        <taxon>Eukaryota</taxon>
        <taxon>Metazoa</taxon>
        <taxon>Ecdysozoa</taxon>
        <taxon>Nematoda</taxon>
        <taxon>Enoplea</taxon>
        <taxon>Dorylaimia</taxon>
        <taxon>Trichinellida</taxon>
        <taxon>Trichinellidae</taxon>
        <taxon>Trichinella</taxon>
    </lineage>
</organism>
<gene>
    <name evidence="1" type="ORF">T10_5796</name>
</gene>
<dbReference type="EMBL" id="JYDO01000998">
    <property type="protein sequence ID" value="KRZ64537.1"/>
    <property type="molecule type" value="Genomic_DNA"/>
</dbReference>
<evidence type="ECO:0000313" key="1">
    <source>
        <dbReference type="EMBL" id="KRZ64537.1"/>
    </source>
</evidence>
<protein>
    <submittedName>
        <fullName evidence="1">Uncharacterized protein</fullName>
    </submittedName>
</protein>
<comment type="caution">
    <text evidence="1">The sequence shown here is derived from an EMBL/GenBank/DDBJ whole genome shotgun (WGS) entry which is preliminary data.</text>
</comment>
<evidence type="ECO:0000313" key="2">
    <source>
        <dbReference type="Proteomes" id="UP000054843"/>
    </source>
</evidence>
<name>A0A0V1LYF8_9BILA</name>
<proteinExistence type="predicted"/>
<dbReference type="Proteomes" id="UP000054843">
    <property type="component" value="Unassembled WGS sequence"/>
</dbReference>
<sequence length="34" mass="4043">MTELLFWLAMGIQQRTLLDFQSRSSIKKSQRLCL</sequence>
<reference evidence="1 2" key="1">
    <citation type="submission" date="2015-01" db="EMBL/GenBank/DDBJ databases">
        <title>Evolution of Trichinella species and genotypes.</title>
        <authorList>
            <person name="Korhonen P.K."/>
            <person name="Edoardo P."/>
            <person name="Giuseppe L.R."/>
            <person name="Gasser R.B."/>
        </authorList>
    </citation>
    <scope>NUCLEOTIDE SEQUENCE [LARGE SCALE GENOMIC DNA]</scope>
    <source>
        <strain evidence="1">ISS1980</strain>
    </source>
</reference>
<accession>A0A0V1LYF8</accession>
<dbReference type="AlphaFoldDB" id="A0A0V1LYF8"/>
<keyword evidence="2" id="KW-1185">Reference proteome</keyword>